<dbReference type="Gene3D" id="3.10.120.10">
    <property type="entry name" value="Cytochrome b5-like heme/steroid binding domain"/>
    <property type="match status" value="1"/>
</dbReference>
<dbReference type="InterPro" id="IPR036400">
    <property type="entry name" value="Cyt_B5-like_heme/steroid_sf"/>
</dbReference>
<dbReference type="GO" id="GO:0016491">
    <property type="term" value="F:oxidoreductase activity"/>
    <property type="evidence" value="ECO:0007669"/>
    <property type="project" value="UniProtKB-KW"/>
</dbReference>
<dbReference type="SUPFAM" id="SSF55856">
    <property type="entry name" value="Cytochrome b5-like heme/steroid binding domain"/>
    <property type="match status" value="1"/>
</dbReference>
<evidence type="ECO:0000259" key="7">
    <source>
        <dbReference type="PROSITE" id="PS51349"/>
    </source>
</evidence>
<keyword evidence="5" id="KW-0408">Iron</keyword>
<dbReference type="InterPro" id="IPR018506">
    <property type="entry name" value="Cyt_B5_heme-BS"/>
</dbReference>
<dbReference type="PANTHER" id="PTHR10578">
    <property type="entry name" value="S -2-HYDROXY-ACID OXIDASE-RELATED"/>
    <property type="match status" value="1"/>
</dbReference>
<reference evidence="8 9" key="1">
    <citation type="journal article" date="2023" name="Elife">
        <title>Identification of key yeast species and microbe-microbe interactions impacting larval growth of Drosophila in the wild.</title>
        <authorList>
            <person name="Mure A."/>
            <person name="Sugiura Y."/>
            <person name="Maeda R."/>
            <person name="Honda K."/>
            <person name="Sakurai N."/>
            <person name="Takahashi Y."/>
            <person name="Watada M."/>
            <person name="Katoh T."/>
            <person name="Gotoh A."/>
            <person name="Gotoh Y."/>
            <person name="Taniguchi I."/>
            <person name="Nakamura K."/>
            <person name="Hayashi T."/>
            <person name="Katayama T."/>
            <person name="Uemura T."/>
            <person name="Hattori Y."/>
        </authorList>
    </citation>
    <scope>NUCLEOTIDE SEQUENCE [LARGE SCALE GENOMIC DNA]</scope>
    <source>
        <strain evidence="8 9">SC-9</strain>
    </source>
</reference>
<evidence type="ECO:0000256" key="1">
    <source>
        <dbReference type="ARBA" id="ARBA00001917"/>
    </source>
</evidence>
<keyword evidence="3" id="KW-0479">Metal-binding</keyword>
<keyword evidence="9" id="KW-1185">Reference proteome</keyword>
<evidence type="ECO:0008006" key="10">
    <source>
        <dbReference type="Google" id="ProtNLM"/>
    </source>
</evidence>
<evidence type="ECO:0000259" key="6">
    <source>
        <dbReference type="PROSITE" id="PS50255"/>
    </source>
</evidence>
<protein>
    <recommendedName>
        <fullName evidence="10">Cytochrome b2, mitochondrial</fullName>
    </recommendedName>
</protein>
<dbReference type="InterPro" id="IPR000262">
    <property type="entry name" value="FMN-dep_DH"/>
</dbReference>
<accession>A0AAV5QT73</accession>
<evidence type="ECO:0000256" key="4">
    <source>
        <dbReference type="ARBA" id="ARBA00023002"/>
    </source>
</evidence>
<dbReference type="GO" id="GO:0020037">
    <property type="term" value="F:heme binding"/>
    <property type="evidence" value="ECO:0007669"/>
    <property type="project" value="InterPro"/>
</dbReference>
<dbReference type="SMART" id="SM01117">
    <property type="entry name" value="Cyt-b5"/>
    <property type="match status" value="1"/>
</dbReference>
<dbReference type="Proteomes" id="UP001360560">
    <property type="component" value="Unassembled WGS sequence"/>
</dbReference>
<keyword evidence="2" id="KW-0349">Heme</keyword>
<evidence type="ECO:0000256" key="2">
    <source>
        <dbReference type="ARBA" id="ARBA00022617"/>
    </source>
</evidence>
<proteinExistence type="predicted"/>
<dbReference type="GO" id="GO:0046872">
    <property type="term" value="F:metal ion binding"/>
    <property type="evidence" value="ECO:0007669"/>
    <property type="project" value="UniProtKB-KW"/>
</dbReference>
<keyword evidence="4" id="KW-0560">Oxidoreductase</keyword>
<dbReference type="InterPro" id="IPR001199">
    <property type="entry name" value="Cyt_B5-like_heme/steroid-bd"/>
</dbReference>
<dbReference type="PROSITE" id="PS51349">
    <property type="entry name" value="FMN_HYDROXY_ACID_DH_2"/>
    <property type="match status" value="1"/>
</dbReference>
<comment type="caution">
    <text evidence="8">The sequence shown here is derived from an EMBL/GenBank/DDBJ whole genome shotgun (WGS) entry which is preliminary data.</text>
</comment>
<dbReference type="InterPro" id="IPR008259">
    <property type="entry name" value="FMN_hydac_DH_AS"/>
</dbReference>
<gene>
    <name evidence="8" type="ORF">DASC09_053580</name>
</gene>
<dbReference type="AlphaFoldDB" id="A0AAV5QT73"/>
<dbReference type="Pfam" id="PF01070">
    <property type="entry name" value="FMN_dh"/>
    <property type="match status" value="1"/>
</dbReference>
<dbReference type="PROSITE" id="PS00191">
    <property type="entry name" value="CYTOCHROME_B5_1"/>
    <property type="match status" value="1"/>
</dbReference>
<sequence>MTISIEQVSQHNSKTDCWIIFHSKVYDITNFVSKHPGGAKILMKLAGKDGSAQFDKFHTLDIMKSYIYEKLIIEVGSLDDSAAEAAVAEATIRAKEEAQQEASVINKYEPQRISNLKNKPPLDQIMNLYDFEYVANKTLEPVARNYYSSGVDDEITVRENHFAYKRIFFNPRVLIDVTECDISTNLLGHNTSAPFYVSSTAMQKYAHPEGEKVFAHGCSRENIVQMVPCLSSYPFEEISKEIKPGTPFWFQLYPSAHDGLNEEIIRKVEAAGCTGIFITVDNVYGGNREKDRRVKAIMGHLIELEKNKGSISKDDMDRLYMVSSAKSEDQEETKDDDSALGRRAVTWLTWEKMRHLKSITKMKFYLKGIQSIPDARLAVENGMDGIVLSNHGGRQAEYSKSTIEVLYDLNQAGITTQIDVFIDGGVRRGTDILKALCLGAKAVGLGRGLLYPVATYGEAGLVRAIQMLKEEMVTTMRNIGVRNLNELNEELIDTINLKSRGSNFGYSEDLYNRASLPLLPPNFGNVKL</sequence>
<dbReference type="PROSITE" id="PS50255">
    <property type="entry name" value="CYTOCHROME_B5_2"/>
    <property type="match status" value="1"/>
</dbReference>
<dbReference type="EMBL" id="BTFZ01000013">
    <property type="protein sequence ID" value="GMM38033.1"/>
    <property type="molecule type" value="Genomic_DNA"/>
</dbReference>
<comment type="cofactor">
    <cofactor evidence="1">
        <name>FMN</name>
        <dbReference type="ChEBI" id="CHEBI:58210"/>
    </cofactor>
</comment>
<dbReference type="Pfam" id="PF00173">
    <property type="entry name" value="Cyt-b5"/>
    <property type="match status" value="1"/>
</dbReference>
<feature type="domain" description="FMN hydroxy acid dehydrogenase" evidence="7">
    <location>
        <begin position="120"/>
        <end position="497"/>
    </location>
</feature>
<evidence type="ECO:0000313" key="9">
    <source>
        <dbReference type="Proteomes" id="UP001360560"/>
    </source>
</evidence>
<dbReference type="PROSITE" id="PS00557">
    <property type="entry name" value="FMN_HYDROXY_ACID_DH_1"/>
    <property type="match status" value="1"/>
</dbReference>
<name>A0AAV5QT73_9ASCO</name>
<dbReference type="SUPFAM" id="SSF51395">
    <property type="entry name" value="FMN-linked oxidoreductases"/>
    <property type="match status" value="1"/>
</dbReference>
<dbReference type="GeneID" id="90076008"/>
<dbReference type="RefSeq" id="XP_064855029.1">
    <property type="nucleotide sequence ID" value="XM_064998957.1"/>
</dbReference>
<evidence type="ECO:0000313" key="8">
    <source>
        <dbReference type="EMBL" id="GMM38033.1"/>
    </source>
</evidence>
<feature type="domain" description="Cytochrome b5 heme-binding" evidence="6">
    <location>
        <begin position="1"/>
        <end position="79"/>
    </location>
</feature>
<evidence type="ECO:0000256" key="3">
    <source>
        <dbReference type="ARBA" id="ARBA00022723"/>
    </source>
</evidence>
<dbReference type="Gene3D" id="3.20.20.70">
    <property type="entry name" value="Aldolase class I"/>
    <property type="match status" value="1"/>
</dbReference>
<dbReference type="InterPro" id="IPR013785">
    <property type="entry name" value="Aldolase_TIM"/>
</dbReference>
<dbReference type="PANTHER" id="PTHR10578:SF148">
    <property type="entry name" value="L-LACTATE DEHYDROGENASE (CYTOCHROME)"/>
    <property type="match status" value="1"/>
</dbReference>
<dbReference type="InterPro" id="IPR037396">
    <property type="entry name" value="FMN_HAD"/>
</dbReference>
<organism evidence="8 9">
    <name type="scientific">Saccharomycopsis crataegensis</name>
    <dbReference type="NCBI Taxonomy" id="43959"/>
    <lineage>
        <taxon>Eukaryota</taxon>
        <taxon>Fungi</taxon>
        <taxon>Dikarya</taxon>
        <taxon>Ascomycota</taxon>
        <taxon>Saccharomycotina</taxon>
        <taxon>Saccharomycetes</taxon>
        <taxon>Saccharomycopsidaceae</taxon>
        <taxon>Saccharomycopsis</taxon>
    </lineage>
</organism>
<evidence type="ECO:0000256" key="5">
    <source>
        <dbReference type="ARBA" id="ARBA00023004"/>
    </source>
</evidence>